<dbReference type="STRING" id="1073996.SAMN05444271_10770"/>
<accession>A0A1H6TET6</accession>
<dbReference type="Gene3D" id="3.90.79.10">
    <property type="entry name" value="Nucleoside Triphosphate Pyrophosphohydrolase"/>
    <property type="match status" value="1"/>
</dbReference>
<evidence type="ECO:0000313" key="3">
    <source>
        <dbReference type="Proteomes" id="UP000198888"/>
    </source>
</evidence>
<feature type="domain" description="Nudix hydrolase" evidence="1">
    <location>
        <begin position="32"/>
        <end position="140"/>
    </location>
</feature>
<evidence type="ECO:0000313" key="2">
    <source>
        <dbReference type="EMBL" id="SEI75607.1"/>
    </source>
</evidence>
<dbReference type="InterPro" id="IPR015797">
    <property type="entry name" value="NUDIX_hydrolase-like_dom_sf"/>
</dbReference>
<reference evidence="2 3" key="1">
    <citation type="submission" date="2016-10" db="EMBL/GenBank/DDBJ databases">
        <authorList>
            <person name="de Groot N.N."/>
        </authorList>
    </citation>
    <scope>NUCLEOTIDE SEQUENCE [LARGE SCALE GENOMIC DNA]</scope>
    <source>
        <strain evidence="2 3">DSM 22187</strain>
    </source>
</reference>
<organism evidence="2 3">
    <name type="scientific">Halohasta litchfieldiae</name>
    <dbReference type="NCBI Taxonomy" id="1073996"/>
    <lineage>
        <taxon>Archaea</taxon>
        <taxon>Methanobacteriati</taxon>
        <taxon>Methanobacteriota</taxon>
        <taxon>Stenosarchaea group</taxon>
        <taxon>Halobacteria</taxon>
        <taxon>Halobacteriales</taxon>
        <taxon>Haloferacaceae</taxon>
        <taxon>Halohasta</taxon>
    </lineage>
</organism>
<dbReference type="RefSeq" id="WP_089671664.1">
    <property type="nucleotide sequence ID" value="NZ_CP024845.1"/>
</dbReference>
<dbReference type="Pfam" id="PF00293">
    <property type="entry name" value="NUDIX"/>
    <property type="match status" value="1"/>
</dbReference>
<accession>A0A2H4Q044</accession>
<dbReference type="KEGG" id="hae:halTADL_0911"/>
<dbReference type="OrthoDB" id="40462at2157"/>
<sequence>MTNSVDPYEMEIHDEFVPEELFSEFLATMPQVCVELIVETNEGILLAKREIDPDIWFWPGSRVYKSEELEAAAHRVADEELGIDVRIDDQYGPYTHFWNSSPADGAPSRHTVNTVYHVTPSTESYEIELDNQHSASRFLTTIEPDLHEYVQLYLRDNDLL</sequence>
<gene>
    <name evidence="2" type="ORF">SAMN05444271_10770</name>
</gene>
<dbReference type="AlphaFoldDB" id="A0A1H6TET6"/>
<evidence type="ECO:0000259" key="1">
    <source>
        <dbReference type="Pfam" id="PF00293"/>
    </source>
</evidence>
<protein>
    <submittedName>
        <fullName evidence="2">Colanic acid biosynthesis protein WcaH</fullName>
    </submittedName>
</protein>
<proteinExistence type="predicted"/>
<dbReference type="GeneID" id="35001726"/>
<dbReference type="EMBL" id="FNYR01000007">
    <property type="protein sequence ID" value="SEI75607.1"/>
    <property type="molecule type" value="Genomic_DNA"/>
</dbReference>
<dbReference type="InterPro" id="IPR000086">
    <property type="entry name" value="NUDIX_hydrolase_dom"/>
</dbReference>
<dbReference type="SUPFAM" id="SSF55811">
    <property type="entry name" value="Nudix"/>
    <property type="match status" value="1"/>
</dbReference>
<dbReference type="Proteomes" id="UP000198888">
    <property type="component" value="Unassembled WGS sequence"/>
</dbReference>
<keyword evidence="3" id="KW-1185">Reference proteome</keyword>
<name>A0A1H6TET6_9EURY</name>